<evidence type="ECO:0000256" key="9">
    <source>
        <dbReference type="ARBA" id="ARBA00040174"/>
    </source>
</evidence>
<keyword evidence="14" id="KW-1185">Reference proteome</keyword>
<evidence type="ECO:0000256" key="5">
    <source>
        <dbReference type="ARBA" id="ARBA00023010"/>
    </source>
</evidence>
<dbReference type="InterPro" id="IPR044840">
    <property type="entry name" value="Nup188"/>
</dbReference>
<comment type="subcellular location">
    <subcellularLocation>
        <location evidence="1">Nucleus</location>
        <location evidence="1">Nuclear pore complex</location>
    </subcellularLocation>
</comment>
<evidence type="ECO:0000256" key="3">
    <source>
        <dbReference type="ARBA" id="ARBA00022816"/>
    </source>
</evidence>
<dbReference type="GO" id="GO:0044611">
    <property type="term" value="C:nuclear pore inner ring"/>
    <property type="evidence" value="ECO:0007669"/>
    <property type="project" value="TreeGrafter"/>
</dbReference>
<dbReference type="GO" id="GO:0017056">
    <property type="term" value="F:structural constituent of nuclear pore"/>
    <property type="evidence" value="ECO:0007669"/>
    <property type="project" value="InterPro"/>
</dbReference>
<dbReference type="Pfam" id="PF21093">
    <property type="entry name" value="Nup188_N-subdom_III"/>
    <property type="match status" value="1"/>
</dbReference>
<keyword evidence="2" id="KW-0813">Transport</keyword>
<keyword evidence="3" id="KW-0509">mRNA transport</keyword>
<evidence type="ECO:0000256" key="7">
    <source>
        <dbReference type="ARBA" id="ARBA00023242"/>
    </source>
</evidence>
<evidence type="ECO:0000313" key="13">
    <source>
        <dbReference type="EMBL" id="KAG0258851.1"/>
    </source>
</evidence>
<feature type="compositionally biased region" description="Low complexity" evidence="10">
    <location>
        <begin position="1775"/>
        <end position="1784"/>
    </location>
</feature>
<keyword evidence="6" id="KW-0906">Nuclear pore complex</keyword>
<keyword evidence="7" id="KW-0539">Nucleus</keyword>
<dbReference type="GO" id="GO:0006606">
    <property type="term" value="P:protein import into nucleus"/>
    <property type="evidence" value="ECO:0007669"/>
    <property type="project" value="TreeGrafter"/>
</dbReference>
<reference evidence="13" key="1">
    <citation type="journal article" date="2020" name="Fungal Divers.">
        <title>Resolving the Mortierellaceae phylogeny through synthesis of multi-gene phylogenetics and phylogenomics.</title>
        <authorList>
            <person name="Vandepol N."/>
            <person name="Liber J."/>
            <person name="Desiro A."/>
            <person name="Na H."/>
            <person name="Kennedy M."/>
            <person name="Barry K."/>
            <person name="Grigoriev I.V."/>
            <person name="Miller A.N."/>
            <person name="O'Donnell K."/>
            <person name="Stajich J.E."/>
            <person name="Bonito G."/>
        </authorList>
    </citation>
    <scope>NUCLEOTIDE SEQUENCE</scope>
    <source>
        <strain evidence="13">KOD948</strain>
    </source>
</reference>
<dbReference type="PANTHER" id="PTHR31431:SF1">
    <property type="entry name" value="NUCLEOPORIN NUP188"/>
    <property type="match status" value="1"/>
</dbReference>
<dbReference type="OrthoDB" id="102511at2759"/>
<evidence type="ECO:0000256" key="1">
    <source>
        <dbReference type="ARBA" id="ARBA00004567"/>
    </source>
</evidence>
<evidence type="ECO:0000313" key="14">
    <source>
        <dbReference type="Proteomes" id="UP000726737"/>
    </source>
</evidence>
<evidence type="ECO:0000259" key="11">
    <source>
        <dbReference type="Pfam" id="PF10487"/>
    </source>
</evidence>
<dbReference type="InterPro" id="IPR048883">
    <property type="entry name" value="Nup188_N-subdom_III"/>
</dbReference>
<evidence type="ECO:0000256" key="4">
    <source>
        <dbReference type="ARBA" id="ARBA00022927"/>
    </source>
</evidence>
<evidence type="ECO:0000256" key="2">
    <source>
        <dbReference type="ARBA" id="ARBA00022448"/>
    </source>
</evidence>
<evidence type="ECO:0000256" key="8">
    <source>
        <dbReference type="ARBA" id="ARBA00038387"/>
    </source>
</evidence>
<comment type="caution">
    <text evidence="13">The sequence shown here is derived from an EMBL/GenBank/DDBJ whole genome shotgun (WGS) entry which is preliminary data.</text>
</comment>
<accession>A0A9P6Q3Z9</accession>
<comment type="similarity">
    <text evidence="8">Belongs to the Nup188 family.</text>
</comment>
<dbReference type="Gene3D" id="1.25.10.70">
    <property type="match status" value="1"/>
</dbReference>
<feature type="region of interest" description="Disordered" evidence="10">
    <location>
        <begin position="1814"/>
        <end position="1845"/>
    </location>
</feature>
<dbReference type="PANTHER" id="PTHR31431">
    <property type="entry name" value="NUCLEOPORIN NUP188 HOMOLOG"/>
    <property type="match status" value="1"/>
</dbReference>
<keyword evidence="4" id="KW-0653">Protein transport</keyword>
<keyword evidence="5" id="KW-0811">Translocation</keyword>
<dbReference type="InterPro" id="IPR018864">
    <property type="entry name" value="Nucleoporin_Nup188_N"/>
</dbReference>
<evidence type="ECO:0000256" key="10">
    <source>
        <dbReference type="SAM" id="MobiDB-lite"/>
    </source>
</evidence>
<proteinExistence type="inferred from homology"/>
<dbReference type="GO" id="GO:0006405">
    <property type="term" value="P:RNA export from nucleus"/>
    <property type="evidence" value="ECO:0007669"/>
    <property type="project" value="TreeGrafter"/>
</dbReference>
<name>A0A9P6Q3Z9_9FUNG</name>
<dbReference type="Pfam" id="PF10487">
    <property type="entry name" value="Nup188_N"/>
    <property type="match status" value="1"/>
</dbReference>
<gene>
    <name evidence="13" type="ORF">BG011_003033</name>
</gene>
<feature type="compositionally biased region" description="Basic and acidic residues" evidence="10">
    <location>
        <begin position="1764"/>
        <end position="1773"/>
    </location>
</feature>
<sequence length="1956" mass="218459">MNKYGPTSSTARSFAGTFEAVLQQDALERRGSETLKRLIVGKTDQIQLGLDAFKKPSSASRAGMTNAKTVDNQKYTDSQINLAKRLSDAVKLDELQALNIIEELSTETEIPESFTDDLVFKAVAAYWKERSSLVALLGEILKQTVDNEPNPGFNSIPAIDNIRSQSVAVIKKLLDQFSTKASEEAPEFFAANPEYLGLWIGQSLTEQGVLLETMITVSYAGTDSKTTLPAAVITTLLSTEFGRQQNYRAKFKQEAVDLWEDIRRLCVVLSIASLDLGTVFAMSVADSYDREHAFTSETQVQAINKALQNAERQEELGPFILAWSSVLSAKMASEPGDHPELRRLATQLVYVSMEALKVFSYLHTIFSSEPFHQQSKDGSTYKRIFFYFFELVLLDHEPKVIKDFGGLVACLAHVLRHETDLCDLIWEDSPLLGKGTLEVMETASGRFPLQLEPLLQLLGALATGGESSASHAIYYFHHLRTLTHLIPLSSPSIEINVHPTTGATVIKSIQDVPFGILPDRPFMMLPKGMTGHLVSAENTAHIVRWDHQSSGWQLCFSMLDIFRQLNVDNYSPTSSIDFVHVKAVMDLLRSLFHHPAASLELLTFYLQGQHGISLIPTLFAILDQCSKFQKPPLDIIATTLECLTCLCNSYAQDVWLYLKQASFIPSIITTTVQFTGSSCVQTSGRVHDILTRFECILGNYAVTIAFLGLVEKLTIDAQNKELWDSKELRCLKAEVLYPCLAYIQNDIFINYESWQYKNISDRFDIVYRILTIFNYTLDDLPLLTGTDPSEYIGLSTLQEYLIKNFLYDGGKQLALPLVSIIGSGPDLSAFFSRYSRARELNEIWLTVLQGLKFVKSLLRHRKISGGQPSFLEVYLVDRTVGRANQSLIHVLASYSDFSCGPEAAEISTEVLTLLCTLTFEWKARPSFVGYLGTTEQALHLVSTLVNRVGDDTQRSEYRNALWSLITITLTTQPGLATLFLSNDRVNPVTGVLENQTKDIAKNSILTKIFDIMRRPDAVLQAESEILPLALHFLNVLWQNAKDHSVLIKSLHENEAFWNDLKAIFLRPDVHTNLELADWKDVASQYDGDALVQVVRVSTANAEQRAKAHILRILGLAIHFHSSTKGQLTKDLESLPKGIKGVFTACMSQDRFNEWNDTIPQIHYHVQGHRELKEMARQLSTPFDYLKLAVRRWDEIYDTDYLPGESFMLDLERVRFKLIWRGTENEHAVVRTVFHVNLNWSIVHSEMQLLSAWRFFVEVVTSNMGVAVWASRPSDANGPGTCQHFVICLLDHIGRDTNGSLVLRMARQDCCQILQSVIENFAVVRRSDRKNLATHFPEIVTKLQKLIQGPDMDILESIQNPIPGHSVHQALLLTTLYCYRALHNKEALSSLDPDHYKALQRSAIFLLPLICNCFSAAVQNHLAGQYDHTDNIVVLLALLEEICHPVWNPHPALWIPVLRNIDIVRWNLQLCARSVSSCDFNNRPSFFDGNLNLLLALANIPEMAAYLCDAGIMSMLTHNGLTPLLQRGEIEHMDRAHGDRGNWHHAWCMILATVTSLLRSMGSSDAFLQLLIGFIQLYGNQISKGLDTSTDQPLTSAKLEEMERITMLFYELSKHDSRLESLGGGEILRAFFDRSLFILQHAVYHFTHPHTLASVIVPITKEEYKDKEAGHSSALMTLIEGKLAVVVRNILSAILAWTDPALILTKSHLEWPIRKTTIAPITNTPVYEPASIGTMFDLVQYAITSLKEWEARLEGKTGGSAGLYKDAKEDDRKTNASTSSSTSAASSKTSSKMALFGDLSMTGATAATAASVANTVSSSPSPSVPATSASPPLTSSTTSLKSSESESAFATLSTTTGSSVRMISLLEDTLVVIATQLGLYMYHPQLKVAVRRDIQDQCMDLISALGSTQRMLQRFENVPVQARKEGLGTEAYAQIRSLRDTMIPIIKNFAETKINIQ</sequence>
<dbReference type="EMBL" id="JAAAJA010000204">
    <property type="protein sequence ID" value="KAG0258851.1"/>
    <property type="molecule type" value="Genomic_DNA"/>
</dbReference>
<dbReference type="Proteomes" id="UP000726737">
    <property type="component" value="Unassembled WGS sequence"/>
</dbReference>
<protein>
    <recommendedName>
        <fullName evidence="9">Nucleoporin NUP188</fullName>
    </recommendedName>
</protein>
<feature type="domain" description="Nucleoporin Nup188 N-terminal subdomain III" evidence="12">
    <location>
        <begin position="543"/>
        <end position="981"/>
    </location>
</feature>
<evidence type="ECO:0000256" key="6">
    <source>
        <dbReference type="ARBA" id="ARBA00023132"/>
    </source>
</evidence>
<dbReference type="GO" id="GO:0051028">
    <property type="term" value="P:mRNA transport"/>
    <property type="evidence" value="ECO:0007669"/>
    <property type="project" value="UniProtKB-KW"/>
</dbReference>
<organism evidence="13 14">
    <name type="scientific">Mortierella polycephala</name>
    <dbReference type="NCBI Taxonomy" id="41804"/>
    <lineage>
        <taxon>Eukaryota</taxon>
        <taxon>Fungi</taxon>
        <taxon>Fungi incertae sedis</taxon>
        <taxon>Mucoromycota</taxon>
        <taxon>Mortierellomycotina</taxon>
        <taxon>Mortierellomycetes</taxon>
        <taxon>Mortierellales</taxon>
        <taxon>Mortierellaceae</taxon>
        <taxon>Mortierella</taxon>
    </lineage>
</organism>
<evidence type="ECO:0000259" key="12">
    <source>
        <dbReference type="Pfam" id="PF21093"/>
    </source>
</evidence>
<feature type="domain" description="Nucleoporin Nup188 N-terminal" evidence="11">
    <location>
        <begin position="52"/>
        <end position="467"/>
    </location>
</feature>
<feature type="region of interest" description="Disordered" evidence="10">
    <location>
        <begin position="1759"/>
        <end position="1784"/>
    </location>
</feature>